<protein>
    <submittedName>
        <fullName evidence="1">Helix-turn-helix domain-containing protein</fullName>
    </submittedName>
</protein>
<reference evidence="1" key="1">
    <citation type="submission" date="2021-11" db="EMBL/GenBank/DDBJ databases">
        <title>Streptomyces corallinus and Kineosporia corallina sp. nov., two new coral-derived marine actinobacteria.</title>
        <authorList>
            <person name="Buangrab K."/>
            <person name="Sutthacheep M."/>
            <person name="Yeemin T."/>
            <person name="Harunari E."/>
            <person name="Igarashi Y."/>
            <person name="Sripreechasak P."/>
            <person name="Kanchanasin P."/>
            <person name="Tanasupawat S."/>
            <person name="Phongsopitanun W."/>
        </authorList>
    </citation>
    <scope>NUCLEOTIDE SEQUENCE</scope>
    <source>
        <strain evidence="1">JCM 31032</strain>
    </source>
</reference>
<name>A0A9X1NM90_9ACTN</name>
<dbReference type="RefSeq" id="WP_231449011.1">
    <property type="nucleotide sequence ID" value="NZ_JAJOMB010000027.1"/>
</dbReference>
<dbReference type="SUPFAM" id="SSF46689">
    <property type="entry name" value="Homeodomain-like"/>
    <property type="match status" value="1"/>
</dbReference>
<organism evidence="1 2">
    <name type="scientific">Kineosporia babensis</name>
    <dbReference type="NCBI Taxonomy" id="499548"/>
    <lineage>
        <taxon>Bacteria</taxon>
        <taxon>Bacillati</taxon>
        <taxon>Actinomycetota</taxon>
        <taxon>Actinomycetes</taxon>
        <taxon>Kineosporiales</taxon>
        <taxon>Kineosporiaceae</taxon>
        <taxon>Kineosporia</taxon>
    </lineage>
</organism>
<dbReference type="AlphaFoldDB" id="A0A9X1NM90"/>
<comment type="caution">
    <text evidence="1">The sequence shown here is derived from an EMBL/GenBank/DDBJ whole genome shotgun (WGS) entry which is preliminary data.</text>
</comment>
<dbReference type="EMBL" id="JAJOMB010000027">
    <property type="protein sequence ID" value="MCD5316159.1"/>
    <property type="molecule type" value="Genomic_DNA"/>
</dbReference>
<keyword evidence="2" id="KW-1185">Reference proteome</keyword>
<accession>A0A9X1NM90</accession>
<evidence type="ECO:0000313" key="1">
    <source>
        <dbReference type="EMBL" id="MCD5316159.1"/>
    </source>
</evidence>
<dbReference type="InterPro" id="IPR009057">
    <property type="entry name" value="Homeodomain-like_sf"/>
</dbReference>
<dbReference type="Gene3D" id="1.10.10.60">
    <property type="entry name" value="Homeodomain-like"/>
    <property type="match status" value="1"/>
</dbReference>
<dbReference type="Proteomes" id="UP001138997">
    <property type="component" value="Unassembled WGS sequence"/>
</dbReference>
<dbReference type="Pfam" id="PF13384">
    <property type="entry name" value="HTH_23"/>
    <property type="match status" value="1"/>
</dbReference>
<gene>
    <name evidence="1" type="ORF">LR394_35215</name>
</gene>
<proteinExistence type="predicted"/>
<evidence type="ECO:0000313" key="2">
    <source>
        <dbReference type="Proteomes" id="UP001138997"/>
    </source>
</evidence>
<sequence>MANRPALDADGLEEVRARIDDKQSLTEIAAALGVSYKTVQKAAKTLGLKPATRPRPVHDQAKRQRAVELYQAGKSCSKVSRELGVSEPWVVEQVKKAGIALRSTAKLADTASDIVARYQAGESTGELVADLGVSDSAISNRLKHAGVSVHRAGWKIRLHDLRDDAFAFSTGHEGQPACMGGRRCVLGWVPDG</sequence>